<dbReference type="OrthoDB" id="9153065at2"/>
<gene>
    <name evidence="2" type="ORF">F6464_03335</name>
</gene>
<evidence type="ECO:0000256" key="1">
    <source>
        <dbReference type="SAM" id="Phobius"/>
    </source>
</evidence>
<feature type="transmembrane region" description="Helical" evidence="1">
    <location>
        <begin position="21"/>
        <end position="43"/>
    </location>
</feature>
<organism evidence="2 3">
    <name type="scientific">Flavobacterium luteum</name>
    <dbReference type="NCBI Taxonomy" id="2026654"/>
    <lineage>
        <taxon>Bacteria</taxon>
        <taxon>Pseudomonadati</taxon>
        <taxon>Bacteroidota</taxon>
        <taxon>Flavobacteriia</taxon>
        <taxon>Flavobacteriales</taxon>
        <taxon>Flavobacteriaceae</taxon>
        <taxon>Flavobacterium</taxon>
    </lineage>
</organism>
<keyword evidence="1" id="KW-1133">Transmembrane helix</keyword>
<feature type="transmembrane region" description="Helical" evidence="1">
    <location>
        <begin position="79"/>
        <end position="102"/>
    </location>
</feature>
<feature type="transmembrane region" description="Helical" evidence="1">
    <location>
        <begin position="109"/>
        <end position="130"/>
    </location>
</feature>
<dbReference type="RefSeq" id="WP_151106320.1">
    <property type="nucleotide sequence ID" value="NZ_WAEM01000001.1"/>
</dbReference>
<accession>A0A7J5AL02</accession>
<keyword evidence="3" id="KW-1185">Reference proteome</keyword>
<dbReference type="AlphaFoldDB" id="A0A7J5AL02"/>
<keyword evidence="1" id="KW-0812">Transmembrane</keyword>
<dbReference type="EMBL" id="WAEM01000001">
    <property type="protein sequence ID" value="KAB1158128.1"/>
    <property type="molecule type" value="Genomic_DNA"/>
</dbReference>
<comment type="caution">
    <text evidence="2">The sequence shown here is derived from an EMBL/GenBank/DDBJ whole genome shotgun (WGS) entry which is preliminary data.</text>
</comment>
<feature type="transmembrane region" description="Helical" evidence="1">
    <location>
        <begin position="142"/>
        <end position="159"/>
    </location>
</feature>
<proteinExistence type="predicted"/>
<keyword evidence="1" id="KW-0472">Membrane</keyword>
<dbReference type="Proteomes" id="UP000490922">
    <property type="component" value="Unassembled WGS sequence"/>
</dbReference>
<protein>
    <submittedName>
        <fullName evidence="2">Uncharacterized protein</fullName>
    </submittedName>
</protein>
<evidence type="ECO:0000313" key="2">
    <source>
        <dbReference type="EMBL" id="KAB1158128.1"/>
    </source>
</evidence>
<evidence type="ECO:0000313" key="3">
    <source>
        <dbReference type="Proteomes" id="UP000490922"/>
    </source>
</evidence>
<reference evidence="2 3" key="1">
    <citation type="submission" date="2019-09" db="EMBL/GenBank/DDBJ databases">
        <title>Flavobacterium sp. nov., isolated from glacier ice.</title>
        <authorList>
            <person name="Liu Q."/>
        </authorList>
    </citation>
    <scope>NUCLEOTIDE SEQUENCE [LARGE SCALE GENOMIC DNA]</scope>
    <source>
        <strain evidence="2 3">NBRC 112527</strain>
    </source>
</reference>
<sequence>MDDNKIESQNRLNTAVKIGSIAYVIWGILHIYVGYIGVSQFIADPNRGLWSALLGGDKMPVDKFQFATDPMTLKVTANFILNFCLDVAGYGFLGILLGIMLWKNSKPWLAYFIGLFIIGLADLSFLFLQVIPGHIKGDLGTYGGPILWFIAIIALPFGLPKFKLKELF</sequence>
<name>A0A7J5AL02_9FLAO</name>